<comment type="caution">
    <text evidence="1">The sequence shown here is derived from an EMBL/GenBank/DDBJ whole genome shotgun (WGS) entry which is preliminary data.</text>
</comment>
<dbReference type="OrthoDB" id="2438263at2759"/>
<keyword evidence="2" id="KW-1185">Reference proteome</keyword>
<name>A0A9N9DSK6_9GLOM</name>
<sequence length="166" mass="19136">MIVLGDMPDNSTMDMEAGIQVNEKRLEKLKRHVEAQAKLRAKKQKQLEDEKFRSAHTKRQKTVIKVCTIKHLCKALEEKYNLYLSCYCLSTYLKPRHKYIFAARHHYYLAKVSLASVAKTDIRQHIDEHYCLASVKAARVFAEVFANDIIIISQDNKAKIGLDISA</sequence>
<dbReference type="Proteomes" id="UP000789405">
    <property type="component" value="Unassembled WGS sequence"/>
</dbReference>
<accession>A0A9N9DSK6</accession>
<gene>
    <name evidence="1" type="ORF">DERYTH_LOCUS9915</name>
</gene>
<reference evidence="1" key="1">
    <citation type="submission" date="2021-06" db="EMBL/GenBank/DDBJ databases">
        <authorList>
            <person name="Kallberg Y."/>
            <person name="Tangrot J."/>
            <person name="Rosling A."/>
        </authorList>
    </citation>
    <scope>NUCLEOTIDE SEQUENCE</scope>
    <source>
        <strain evidence="1">MA453B</strain>
    </source>
</reference>
<dbReference type="EMBL" id="CAJVPY010005568">
    <property type="protein sequence ID" value="CAG8645948.1"/>
    <property type="molecule type" value="Genomic_DNA"/>
</dbReference>
<dbReference type="AlphaFoldDB" id="A0A9N9DSK6"/>
<proteinExistence type="predicted"/>
<organism evidence="1 2">
    <name type="scientific">Dentiscutata erythropus</name>
    <dbReference type="NCBI Taxonomy" id="1348616"/>
    <lineage>
        <taxon>Eukaryota</taxon>
        <taxon>Fungi</taxon>
        <taxon>Fungi incertae sedis</taxon>
        <taxon>Mucoromycota</taxon>
        <taxon>Glomeromycotina</taxon>
        <taxon>Glomeromycetes</taxon>
        <taxon>Diversisporales</taxon>
        <taxon>Gigasporaceae</taxon>
        <taxon>Dentiscutata</taxon>
    </lineage>
</organism>
<evidence type="ECO:0000313" key="1">
    <source>
        <dbReference type="EMBL" id="CAG8645948.1"/>
    </source>
</evidence>
<evidence type="ECO:0000313" key="2">
    <source>
        <dbReference type="Proteomes" id="UP000789405"/>
    </source>
</evidence>
<feature type="non-terminal residue" evidence="1">
    <location>
        <position position="1"/>
    </location>
</feature>
<protein>
    <submittedName>
        <fullName evidence="1">8731_t:CDS:1</fullName>
    </submittedName>
</protein>